<dbReference type="Pfam" id="PF00582">
    <property type="entry name" value="Usp"/>
    <property type="match status" value="1"/>
</dbReference>
<dbReference type="AlphaFoldDB" id="A0A543GFY6"/>
<dbReference type="EMBL" id="VFPH01000001">
    <property type="protein sequence ID" value="TQM44973.1"/>
    <property type="molecule type" value="Genomic_DNA"/>
</dbReference>
<feature type="transmembrane region" description="Helical" evidence="7">
    <location>
        <begin position="295"/>
        <end position="317"/>
    </location>
</feature>
<dbReference type="Gene3D" id="1.20.1250.20">
    <property type="entry name" value="MFS general substrate transporter like domains"/>
    <property type="match status" value="1"/>
</dbReference>
<feature type="transmembrane region" description="Helical" evidence="7">
    <location>
        <begin position="256"/>
        <end position="275"/>
    </location>
</feature>
<feature type="transmembrane region" description="Helical" evidence="7">
    <location>
        <begin position="386"/>
        <end position="409"/>
    </location>
</feature>
<dbReference type="SUPFAM" id="SSF52402">
    <property type="entry name" value="Adenine nucleotide alpha hydrolases-like"/>
    <property type="match status" value="1"/>
</dbReference>
<dbReference type="InterPro" id="IPR006016">
    <property type="entry name" value="UspA"/>
</dbReference>
<dbReference type="Pfam" id="PF07690">
    <property type="entry name" value="MFS_1"/>
    <property type="match status" value="1"/>
</dbReference>
<name>A0A543GFY6_9PSEU</name>
<dbReference type="InterPro" id="IPR036259">
    <property type="entry name" value="MFS_trans_sf"/>
</dbReference>
<dbReference type="PRINTS" id="PR01438">
    <property type="entry name" value="UNVRSLSTRESS"/>
</dbReference>
<evidence type="ECO:0000256" key="6">
    <source>
        <dbReference type="ARBA" id="ARBA00023136"/>
    </source>
</evidence>
<evidence type="ECO:0000256" key="2">
    <source>
        <dbReference type="ARBA" id="ARBA00008791"/>
    </source>
</evidence>
<feature type="transmembrane region" description="Helical" evidence="7">
    <location>
        <begin position="99"/>
        <end position="128"/>
    </location>
</feature>
<dbReference type="InterPro" id="IPR011701">
    <property type="entry name" value="MFS"/>
</dbReference>
<protein>
    <submittedName>
        <fullName evidence="9">Maltose/moltooligosaccharide transporter</fullName>
    </submittedName>
</protein>
<dbReference type="SUPFAM" id="SSF103473">
    <property type="entry name" value="MFS general substrate transporter"/>
    <property type="match status" value="1"/>
</dbReference>
<comment type="subcellular location">
    <subcellularLocation>
        <location evidence="1">Membrane</location>
        <topology evidence="1">Multi-pass membrane protein</topology>
    </subcellularLocation>
</comment>
<dbReference type="CDD" id="cd00293">
    <property type="entry name" value="USP-like"/>
    <property type="match status" value="1"/>
</dbReference>
<feature type="domain" description="UspA" evidence="8">
    <location>
        <begin position="462"/>
        <end position="600"/>
    </location>
</feature>
<feature type="transmembrane region" description="Helical" evidence="7">
    <location>
        <begin position="189"/>
        <end position="213"/>
    </location>
</feature>
<dbReference type="InterPro" id="IPR006015">
    <property type="entry name" value="Universal_stress_UspA"/>
</dbReference>
<feature type="transmembrane region" description="Helical" evidence="7">
    <location>
        <begin position="353"/>
        <end position="374"/>
    </location>
</feature>
<dbReference type="PANTHER" id="PTHR19432:SF35">
    <property type="entry name" value="SOLUTE CARRIER FAMILY 45 MEMBER 3 ISOFORM X1"/>
    <property type="match status" value="1"/>
</dbReference>
<keyword evidence="3" id="KW-0813">Transport</keyword>
<keyword evidence="5 7" id="KW-1133">Transmembrane helix</keyword>
<sequence length="609" mass="65691">MAVNVAEVTEVGSDDERRPLMSAGNIAWMNLGFFGVQFSFGLTQTAVNPLFLLLGADAHSLPILNIAGPITGLLIQPFIGAMSDKTWSPRWGKRKPFVLGGGLVCVIILFLFPVVTALWMAVICLWLVDAGNNTAMEPYRALISDRLRKTQIPRGFLTQSLFTGAGAVLANVSLYVFQQAITGATDAGVPYWVFVCFWLGAVCCLVTISIAMVRTKEIPPTDEELAEIRSKSKGPVATIAEIAEAVKVMPIGMHKIGLAFLFQWYAMFIYWQFVSVSVAESVFNAAPDTPGYEEAAGWTGLMNGAYNFVTMISALFLLPLCQRFGGKRVHAGTLALAGLSLAALSQINNQILTLVPMIGLGICWASMVGVPYLMVASMVPRERTGVYMGILNMMIVVPMLIQTITFGWIFENFLDSRGTNAIMLAGVLLLFAAMAMLWVNAPRADEESPVVPLAGRREITVYDRVVVGSDGSPSALYAVARAHEVAAAAEARMVVVSAYDPGTDAQRKEQVDGRRLLYGEKAARDAMRTSVKELTSERIRDIEQVVVAAKPAEALLRVAGRNPASLIVVGNRGLGAREGEVLGSVPGEIVKKAVCDVLVVQTSALHEEV</sequence>
<gene>
    <name evidence="9" type="ORF">FB388_2363</name>
</gene>
<dbReference type="PANTHER" id="PTHR19432">
    <property type="entry name" value="SUGAR TRANSPORTER"/>
    <property type="match status" value="1"/>
</dbReference>
<evidence type="ECO:0000256" key="7">
    <source>
        <dbReference type="SAM" id="Phobius"/>
    </source>
</evidence>
<evidence type="ECO:0000256" key="3">
    <source>
        <dbReference type="ARBA" id="ARBA00022448"/>
    </source>
</evidence>
<evidence type="ECO:0000313" key="9">
    <source>
        <dbReference type="EMBL" id="TQM44973.1"/>
    </source>
</evidence>
<comment type="similarity">
    <text evidence="2">Belongs to the universal stress protein A family.</text>
</comment>
<evidence type="ECO:0000256" key="4">
    <source>
        <dbReference type="ARBA" id="ARBA00022692"/>
    </source>
</evidence>
<evidence type="ECO:0000256" key="5">
    <source>
        <dbReference type="ARBA" id="ARBA00022989"/>
    </source>
</evidence>
<evidence type="ECO:0000256" key="1">
    <source>
        <dbReference type="ARBA" id="ARBA00004141"/>
    </source>
</evidence>
<evidence type="ECO:0000313" key="10">
    <source>
        <dbReference type="Proteomes" id="UP000319818"/>
    </source>
</evidence>
<dbReference type="GO" id="GO:0016020">
    <property type="term" value="C:membrane"/>
    <property type="evidence" value="ECO:0007669"/>
    <property type="project" value="UniProtKB-SubCell"/>
</dbReference>
<dbReference type="Proteomes" id="UP000319818">
    <property type="component" value="Unassembled WGS sequence"/>
</dbReference>
<keyword evidence="10" id="KW-1185">Reference proteome</keyword>
<reference evidence="9 10" key="1">
    <citation type="submission" date="2019-06" db="EMBL/GenBank/DDBJ databases">
        <title>Sequencing the genomes of 1000 actinobacteria strains.</title>
        <authorList>
            <person name="Klenk H.-P."/>
        </authorList>
    </citation>
    <scope>NUCLEOTIDE SEQUENCE [LARGE SCALE GENOMIC DNA]</scope>
    <source>
        <strain evidence="9 10">DSM 45511</strain>
    </source>
</reference>
<dbReference type="GO" id="GO:0022857">
    <property type="term" value="F:transmembrane transporter activity"/>
    <property type="evidence" value="ECO:0007669"/>
    <property type="project" value="InterPro"/>
</dbReference>
<feature type="transmembrane region" description="Helical" evidence="7">
    <location>
        <begin position="421"/>
        <end position="439"/>
    </location>
</feature>
<feature type="transmembrane region" description="Helical" evidence="7">
    <location>
        <begin position="26"/>
        <end position="54"/>
    </location>
</feature>
<evidence type="ECO:0000259" key="8">
    <source>
        <dbReference type="Pfam" id="PF00582"/>
    </source>
</evidence>
<dbReference type="InterPro" id="IPR014729">
    <property type="entry name" value="Rossmann-like_a/b/a_fold"/>
</dbReference>
<dbReference type="Gene3D" id="3.40.50.620">
    <property type="entry name" value="HUPs"/>
    <property type="match status" value="1"/>
</dbReference>
<keyword evidence="6 7" id="KW-0472">Membrane</keyword>
<organism evidence="9 10">
    <name type="scientific">Pseudonocardia cypriaca</name>
    <dbReference type="NCBI Taxonomy" id="882449"/>
    <lineage>
        <taxon>Bacteria</taxon>
        <taxon>Bacillati</taxon>
        <taxon>Actinomycetota</taxon>
        <taxon>Actinomycetes</taxon>
        <taxon>Pseudonocardiales</taxon>
        <taxon>Pseudonocardiaceae</taxon>
        <taxon>Pseudonocardia</taxon>
    </lineage>
</organism>
<accession>A0A543GFY6</accession>
<proteinExistence type="inferred from homology"/>
<feature type="transmembrane region" description="Helical" evidence="7">
    <location>
        <begin position="61"/>
        <end position="79"/>
    </location>
</feature>
<comment type="caution">
    <text evidence="9">The sequence shown here is derived from an EMBL/GenBank/DDBJ whole genome shotgun (WGS) entry which is preliminary data.</text>
</comment>
<keyword evidence="4 7" id="KW-0812">Transmembrane</keyword>
<feature type="transmembrane region" description="Helical" evidence="7">
    <location>
        <begin position="156"/>
        <end position="177"/>
    </location>
</feature>